<organism evidence="1 2">
    <name type="scientific">Roseivirga spongicola</name>
    <dbReference type="NCBI Taxonomy" id="333140"/>
    <lineage>
        <taxon>Bacteria</taxon>
        <taxon>Pseudomonadati</taxon>
        <taxon>Bacteroidota</taxon>
        <taxon>Cytophagia</taxon>
        <taxon>Cytophagales</taxon>
        <taxon>Roseivirgaceae</taxon>
        <taxon>Roseivirga</taxon>
    </lineage>
</organism>
<evidence type="ECO:0000313" key="2">
    <source>
        <dbReference type="Proteomes" id="UP000075606"/>
    </source>
</evidence>
<evidence type="ECO:0000313" key="1">
    <source>
        <dbReference type="EMBL" id="KYG77245.1"/>
    </source>
</evidence>
<sequence length="290" mass="33286">MMSWRSYKTLLKPIFKAISKPGIGNPHTPYEAELMAIGAKPVAIMSPSDITPDLQLAIDKGDVVKTGEKLFREHFRIYHRNDQNAEAALISNILSHAWNNHEDLNEQQAEQVVAFFALDSTKGNSDWNVLLHAEMSEHLNSLKNSDRYLKAGLLLEGHMKGLAPLRIDEGYPENRRLEESVQSRRISALDFNTESCVQVYAQAAKVEDGRELFARYYSEGVEDYTELDNFESHKRVAHLLGFTENDFAWFWGTKYQNPVIKRLMYSTNQIRAKARREYMKSNISHDLSCE</sequence>
<gene>
    <name evidence="1" type="ORF">AWW68_00305</name>
</gene>
<dbReference type="AlphaFoldDB" id="A0A150XET5"/>
<reference evidence="1 2" key="1">
    <citation type="submission" date="2016-01" db="EMBL/GenBank/DDBJ databases">
        <title>Genome sequencing of Roseivirga spongicola UST030701-084.</title>
        <authorList>
            <person name="Selvaratnam C."/>
            <person name="Thevarajoo S."/>
            <person name="Goh K.M."/>
            <person name="Ee R."/>
            <person name="Chan K.-G."/>
            <person name="Chong C.S."/>
        </authorList>
    </citation>
    <scope>NUCLEOTIDE SEQUENCE [LARGE SCALE GENOMIC DNA]</scope>
    <source>
        <strain evidence="1 2">UST030701-084</strain>
    </source>
</reference>
<dbReference type="EMBL" id="LRPC01000001">
    <property type="protein sequence ID" value="KYG77245.1"/>
    <property type="molecule type" value="Genomic_DNA"/>
</dbReference>
<keyword evidence="2" id="KW-1185">Reference proteome</keyword>
<accession>A0A150XET5</accession>
<name>A0A150XET5_9BACT</name>
<comment type="caution">
    <text evidence="1">The sequence shown here is derived from an EMBL/GenBank/DDBJ whole genome shotgun (WGS) entry which is preliminary data.</text>
</comment>
<dbReference type="Proteomes" id="UP000075606">
    <property type="component" value="Unassembled WGS sequence"/>
</dbReference>
<proteinExistence type="predicted"/>
<protein>
    <submittedName>
        <fullName evidence="1">Uncharacterized protein</fullName>
    </submittedName>
</protein>